<reference evidence="2" key="1">
    <citation type="submission" date="2018-04" db="EMBL/GenBank/DDBJ databases">
        <authorList>
            <person name="Bell R."/>
        </authorList>
    </citation>
    <scope>NUCLEOTIDE SEQUENCE</scope>
    <source>
        <plasmid evidence="2">pCFSAN058545_02</plasmid>
    </source>
</reference>
<keyword evidence="2" id="KW-0614">Plasmid</keyword>
<proteinExistence type="predicted"/>
<sequence length="128" mass="15189">MMTLKHFLDRPLWAAAAGYDFNYMDCMSYTANAYDHSFSLLFNSLRILPETEVGELHLWLLGFIAAVVSIAVWPFIFWLVAVVVWFKCKTYRKKYFLGDGMTDIAKMNIEKWTNECEKKWKRELRNEK</sequence>
<dbReference type="AlphaFoldDB" id="A0A8F6SUA2"/>
<keyword evidence="1" id="KW-0472">Membrane</keyword>
<gene>
    <name evidence="2" type="ORF">DAX52_023840</name>
</gene>
<protein>
    <submittedName>
        <fullName evidence="2">Uncharacterized protein</fullName>
    </submittedName>
</protein>
<accession>A0A8F6SUA2</accession>
<reference evidence="2" key="2">
    <citation type="submission" date="2021-05" db="EMBL/GenBank/DDBJ databases">
        <title>Whole genome sequencing of cultured pathogen.</title>
        <authorList>
            <person name="Hoffmann M."/>
            <person name="Balkey M."/>
            <person name="Luo Y."/>
        </authorList>
    </citation>
    <scope>NUCLEOTIDE SEQUENCE</scope>
    <source>
        <plasmid evidence="2">pCFSAN058545_02</plasmid>
    </source>
</reference>
<evidence type="ECO:0000256" key="1">
    <source>
        <dbReference type="SAM" id="Phobius"/>
    </source>
</evidence>
<geneLocation type="plasmid" evidence="2">
    <name>pCFSAN058545_02</name>
</geneLocation>
<keyword evidence="1" id="KW-1133">Transmembrane helix</keyword>
<dbReference type="RefSeq" id="WP_108444143.1">
    <property type="nucleotide sequence ID" value="NZ_CP077708.1"/>
</dbReference>
<keyword evidence="1" id="KW-0812">Transmembrane</keyword>
<evidence type="ECO:0000313" key="2">
    <source>
        <dbReference type="EMBL" id="QXR75125.1"/>
    </source>
</evidence>
<organism evidence="2">
    <name type="scientific">Salmonella enterica I</name>
    <dbReference type="NCBI Taxonomy" id="59201"/>
    <lineage>
        <taxon>Bacteria</taxon>
        <taxon>Pseudomonadati</taxon>
        <taxon>Pseudomonadota</taxon>
        <taxon>Gammaproteobacteria</taxon>
        <taxon>Enterobacterales</taxon>
        <taxon>Enterobacteriaceae</taxon>
        <taxon>Salmonella</taxon>
    </lineage>
</organism>
<name>A0A8F6SUA2_SALET</name>
<feature type="transmembrane region" description="Helical" evidence="1">
    <location>
        <begin position="58"/>
        <end position="86"/>
    </location>
</feature>
<dbReference type="EMBL" id="CP077708">
    <property type="protein sequence ID" value="QXR75125.1"/>
    <property type="molecule type" value="Genomic_DNA"/>
</dbReference>